<evidence type="ECO:0000313" key="10">
    <source>
        <dbReference type="Proteomes" id="UP000527324"/>
    </source>
</evidence>
<name>A0A7W9C937_9CAUL</name>
<dbReference type="SMART" id="SM00387">
    <property type="entry name" value="HATPase_c"/>
    <property type="match status" value="1"/>
</dbReference>
<dbReference type="PANTHER" id="PTHR43047:SF78">
    <property type="entry name" value="SENSORY_REGULATORY PROTEIN RPFC"/>
    <property type="match status" value="1"/>
</dbReference>
<evidence type="ECO:0000256" key="2">
    <source>
        <dbReference type="ARBA" id="ARBA00012438"/>
    </source>
</evidence>
<sequence length="635" mass="66830">MQSPSVLLDLLSQAPGGLGLVDPHGRLLWLNDYLADLLDLHAGDQAEDRRLVDHLTPASRIMVQTRLRQELAMGGRLEELALDVLASNGDRIPVMVSAAQTQGTEGPLIQLCVSRAPVRRAYEAAAPLAEKRAEAERQSARDVISAFVRHCPVPLIMTDADLVATGVSQAWEKTYGRPAQDMVGQRVDSPARARPAQIDWPKVYARALAGEAMSSEGPVRSALVDMWFEWAVIPWRDAEGAIGGLLLMNFDVSALVRARDAAAAADAAKSRFLANLSHELRTPLNSVLAPLELLRGHALPEAAHKALETVAQAGAEVTRRITTLLDFSQLEGGGFTPQSSPLSVRTLCDEVLTECADLIGDRPIVLSGPDAGADVQVSADGDALKRILIQLVANGVKFTETGAVSLDVQYEDDALVFTVADTGCGFDIDSFDALVRPFHQRDVTATRKHGGMGLGLALAEGLARAVGGELTAQSTIGVGSRVTLRAPAVLLSTPGGRSAATDAEPAALRILAVDDNPANLAVLNAVLAATGAEVTCAENGLEAVELSRTMDFDLVLMDVQMPVMDGLTAMRTIRSEHPCPPPMIVVSANVSRPEVAEARAAGAAEVLGKPVGAAVLLQTVGAVLQAAAEQASQAA</sequence>
<dbReference type="GO" id="GO:0000155">
    <property type="term" value="F:phosphorelay sensor kinase activity"/>
    <property type="evidence" value="ECO:0007669"/>
    <property type="project" value="InterPro"/>
</dbReference>
<dbReference type="SUPFAM" id="SSF52172">
    <property type="entry name" value="CheY-like"/>
    <property type="match status" value="1"/>
</dbReference>
<dbReference type="InterPro" id="IPR005467">
    <property type="entry name" value="His_kinase_dom"/>
</dbReference>
<evidence type="ECO:0000256" key="3">
    <source>
        <dbReference type="ARBA" id="ARBA00022553"/>
    </source>
</evidence>
<dbReference type="Gene3D" id="3.30.565.10">
    <property type="entry name" value="Histidine kinase-like ATPase, C-terminal domain"/>
    <property type="match status" value="1"/>
</dbReference>
<keyword evidence="5 9" id="KW-0418">Kinase</keyword>
<evidence type="ECO:0000313" key="9">
    <source>
        <dbReference type="EMBL" id="MBB5741230.1"/>
    </source>
</evidence>
<dbReference type="PROSITE" id="PS50109">
    <property type="entry name" value="HIS_KIN"/>
    <property type="match status" value="1"/>
</dbReference>
<dbReference type="InterPro" id="IPR004358">
    <property type="entry name" value="Sig_transdc_His_kin-like_C"/>
</dbReference>
<dbReference type="InterPro" id="IPR001789">
    <property type="entry name" value="Sig_transdc_resp-reg_receiver"/>
</dbReference>
<dbReference type="PANTHER" id="PTHR43047">
    <property type="entry name" value="TWO-COMPONENT HISTIDINE PROTEIN KINASE"/>
    <property type="match status" value="1"/>
</dbReference>
<dbReference type="InterPro" id="IPR036097">
    <property type="entry name" value="HisK_dim/P_sf"/>
</dbReference>
<dbReference type="PROSITE" id="PS50110">
    <property type="entry name" value="RESPONSE_REGULATORY"/>
    <property type="match status" value="1"/>
</dbReference>
<dbReference type="Pfam" id="PF00072">
    <property type="entry name" value="Response_reg"/>
    <property type="match status" value="1"/>
</dbReference>
<dbReference type="InterPro" id="IPR003594">
    <property type="entry name" value="HATPase_dom"/>
</dbReference>
<dbReference type="SMART" id="SM00388">
    <property type="entry name" value="HisKA"/>
    <property type="match status" value="1"/>
</dbReference>
<dbReference type="Gene3D" id="3.40.50.2300">
    <property type="match status" value="1"/>
</dbReference>
<dbReference type="Proteomes" id="UP000527324">
    <property type="component" value="Unassembled WGS sequence"/>
</dbReference>
<dbReference type="SUPFAM" id="SSF55785">
    <property type="entry name" value="PYP-like sensor domain (PAS domain)"/>
    <property type="match status" value="2"/>
</dbReference>
<dbReference type="AlphaFoldDB" id="A0A7W9C937"/>
<comment type="catalytic activity">
    <reaction evidence="1">
        <text>ATP + protein L-histidine = ADP + protein N-phospho-L-histidine.</text>
        <dbReference type="EC" id="2.7.13.3"/>
    </reaction>
</comment>
<dbReference type="InterPro" id="IPR013656">
    <property type="entry name" value="PAS_4"/>
</dbReference>
<organism evidence="9 10">
    <name type="scientific">Brevundimonas aurantiaca</name>
    <dbReference type="NCBI Taxonomy" id="74316"/>
    <lineage>
        <taxon>Bacteria</taxon>
        <taxon>Pseudomonadati</taxon>
        <taxon>Pseudomonadota</taxon>
        <taxon>Alphaproteobacteria</taxon>
        <taxon>Caulobacterales</taxon>
        <taxon>Caulobacteraceae</taxon>
        <taxon>Brevundimonas</taxon>
    </lineage>
</organism>
<evidence type="ECO:0000256" key="4">
    <source>
        <dbReference type="ARBA" id="ARBA00022679"/>
    </source>
</evidence>
<dbReference type="Pfam" id="PF02518">
    <property type="entry name" value="HATPase_c"/>
    <property type="match status" value="1"/>
</dbReference>
<reference evidence="9 10" key="1">
    <citation type="submission" date="2020-08" db="EMBL/GenBank/DDBJ databases">
        <title>Genomic Encyclopedia of Type Strains, Phase IV (KMG-IV): sequencing the most valuable type-strain genomes for metagenomic binning, comparative biology and taxonomic classification.</title>
        <authorList>
            <person name="Goeker M."/>
        </authorList>
    </citation>
    <scope>NUCLEOTIDE SEQUENCE [LARGE SCALE GENOMIC DNA]</scope>
    <source>
        <strain evidence="9 10">DSM 4731</strain>
    </source>
</reference>
<dbReference type="PRINTS" id="PR00344">
    <property type="entry name" value="BCTRLSENSOR"/>
</dbReference>
<dbReference type="CDD" id="cd00130">
    <property type="entry name" value="PAS"/>
    <property type="match status" value="1"/>
</dbReference>
<dbReference type="SMART" id="SM00091">
    <property type="entry name" value="PAS"/>
    <property type="match status" value="2"/>
</dbReference>
<evidence type="ECO:0000256" key="5">
    <source>
        <dbReference type="ARBA" id="ARBA00022777"/>
    </source>
</evidence>
<dbReference type="CDD" id="cd17546">
    <property type="entry name" value="REC_hyHK_CKI1_RcsC-like"/>
    <property type="match status" value="1"/>
</dbReference>
<comment type="caution">
    <text evidence="9">The sequence shown here is derived from an EMBL/GenBank/DDBJ whole genome shotgun (WGS) entry which is preliminary data.</text>
</comment>
<evidence type="ECO:0000256" key="1">
    <source>
        <dbReference type="ARBA" id="ARBA00000085"/>
    </source>
</evidence>
<dbReference type="EC" id="2.7.13.3" evidence="2"/>
<dbReference type="SUPFAM" id="SSF47384">
    <property type="entry name" value="Homodimeric domain of signal transducing histidine kinase"/>
    <property type="match status" value="1"/>
</dbReference>
<feature type="domain" description="Histidine kinase" evidence="7">
    <location>
        <begin position="275"/>
        <end position="490"/>
    </location>
</feature>
<gene>
    <name evidence="9" type="ORF">GGQ93_002969</name>
</gene>
<dbReference type="InterPro" id="IPR035965">
    <property type="entry name" value="PAS-like_dom_sf"/>
</dbReference>
<evidence type="ECO:0000259" key="8">
    <source>
        <dbReference type="PROSITE" id="PS50110"/>
    </source>
</evidence>
<dbReference type="Pfam" id="PF00512">
    <property type="entry name" value="HisKA"/>
    <property type="match status" value="1"/>
</dbReference>
<dbReference type="RefSeq" id="WP_183218012.1">
    <property type="nucleotide sequence ID" value="NZ_CAJFZW010000028.1"/>
</dbReference>
<dbReference type="SMART" id="SM00448">
    <property type="entry name" value="REC"/>
    <property type="match status" value="1"/>
</dbReference>
<dbReference type="Gene3D" id="3.30.450.20">
    <property type="entry name" value="PAS domain"/>
    <property type="match status" value="2"/>
</dbReference>
<accession>A0A7W9C937</accession>
<dbReference type="CDD" id="cd00082">
    <property type="entry name" value="HisKA"/>
    <property type="match status" value="1"/>
</dbReference>
<keyword evidence="3 6" id="KW-0597">Phosphoprotein</keyword>
<keyword evidence="10" id="KW-1185">Reference proteome</keyword>
<keyword evidence="4" id="KW-0808">Transferase</keyword>
<feature type="domain" description="Response regulatory" evidence="8">
    <location>
        <begin position="509"/>
        <end position="624"/>
    </location>
</feature>
<dbReference type="InterPro" id="IPR011006">
    <property type="entry name" value="CheY-like_superfamily"/>
</dbReference>
<dbReference type="InterPro" id="IPR000014">
    <property type="entry name" value="PAS"/>
</dbReference>
<dbReference type="InterPro" id="IPR036890">
    <property type="entry name" value="HATPase_C_sf"/>
</dbReference>
<dbReference type="SUPFAM" id="SSF55874">
    <property type="entry name" value="ATPase domain of HSP90 chaperone/DNA topoisomerase II/histidine kinase"/>
    <property type="match status" value="1"/>
</dbReference>
<proteinExistence type="predicted"/>
<protein>
    <recommendedName>
        <fullName evidence="2">histidine kinase</fullName>
        <ecNumber evidence="2">2.7.13.3</ecNumber>
    </recommendedName>
</protein>
<feature type="modified residue" description="4-aspartylphosphate" evidence="6">
    <location>
        <position position="558"/>
    </location>
</feature>
<evidence type="ECO:0000256" key="6">
    <source>
        <dbReference type="PROSITE-ProRule" id="PRU00169"/>
    </source>
</evidence>
<dbReference type="Gene3D" id="1.10.287.130">
    <property type="match status" value="1"/>
</dbReference>
<evidence type="ECO:0000259" key="7">
    <source>
        <dbReference type="PROSITE" id="PS50109"/>
    </source>
</evidence>
<dbReference type="EMBL" id="JACHOQ010000011">
    <property type="protein sequence ID" value="MBB5741230.1"/>
    <property type="molecule type" value="Genomic_DNA"/>
</dbReference>
<dbReference type="Pfam" id="PF08448">
    <property type="entry name" value="PAS_4"/>
    <property type="match status" value="1"/>
</dbReference>
<dbReference type="InterPro" id="IPR003661">
    <property type="entry name" value="HisK_dim/P_dom"/>
</dbReference>